<dbReference type="SUPFAM" id="SSF46565">
    <property type="entry name" value="Chaperone J-domain"/>
    <property type="match status" value="1"/>
</dbReference>
<protein>
    <recommendedName>
        <fullName evidence="2">J domain-containing protein</fullName>
    </recommendedName>
</protein>
<feature type="compositionally biased region" description="Low complexity" evidence="1">
    <location>
        <begin position="1"/>
        <end position="23"/>
    </location>
</feature>
<evidence type="ECO:0000313" key="3">
    <source>
        <dbReference type="EnsemblPlants" id="Kaladp0016s0233.1.v1.1.CDS.1"/>
    </source>
</evidence>
<dbReference type="SMART" id="SM00271">
    <property type="entry name" value="DnaJ"/>
    <property type="match status" value="1"/>
</dbReference>
<proteinExistence type="predicted"/>
<dbReference type="PANTHER" id="PTHR45432:SF2">
    <property type="entry name" value="CHAPERONE PROTEIN DNAJ 11, CHLOROPLASTIC"/>
    <property type="match status" value="1"/>
</dbReference>
<dbReference type="EnsemblPlants" id="Kaladp0016s0233.1.v1.1">
    <property type="protein sequence ID" value="Kaladp0016s0233.1.v1.1.CDS.1"/>
    <property type="gene ID" value="Kaladp0016s0233.v1.1"/>
</dbReference>
<dbReference type="InterPro" id="IPR001623">
    <property type="entry name" value="DnaJ_domain"/>
</dbReference>
<name>A0A7N0T0C1_KALFE</name>
<dbReference type="PRINTS" id="PR00625">
    <property type="entry name" value="JDOMAIN"/>
</dbReference>
<dbReference type="Gramene" id="Kaladp0016s0233.1.v1.1">
    <property type="protein sequence ID" value="Kaladp0016s0233.1.v1.1.CDS.1"/>
    <property type="gene ID" value="Kaladp0016s0233.v1.1"/>
</dbReference>
<dbReference type="Pfam" id="PF00226">
    <property type="entry name" value="DnaJ"/>
    <property type="match status" value="1"/>
</dbReference>
<dbReference type="CDD" id="cd06257">
    <property type="entry name" value="DnaJ"/>
    <property type="match status" value="1"/>
</dbReference>
<reference evidence="3" key="1">
    <citation type="submission" date="2021-01" db="UniProtKB">
        <authorList>
            <consortium name="EnsemblPlants"/>
        </authorList>
    </citation>
    <scope>IDENTIFICATION</scope>
</reference>
<evidence type="ECO:0000256" key="1">
    <source>
        <dbReference type="SAM" id="MobiDB-lite"/>
    </source>
</evidence>
<evidence type="ECO:0000259" key="2">
    <source>
        <dbReference type="PROSITE" id="PS50076"/>
    </source>
</evidence>
<dbReference type="AlphaFoldDB" id="A0A7N0T0C1"/>
<dbReference type="Gene3D" id="1.10.287.110">
    <property type="entry name" value="DnaJ domain"/>
    <property type="match status" value="1"/>
</dbReference>
<dbReference type="Proteomes" id="UP000594263">
    <property type="component" value="Unplaced"/>
</dbReference>
<dbReference type="InterPro" id="IPR036869">
    <property type="entry name" value="J_dom_sf"/>
</dbReference>
<organism evidence="3 4">
    <name type="scientific">Kalanchoe fedtschenkoi</name>
    <name type="common">Lavender scallops</name>
    <name type="synonym">South American air plant</name>
    <dbReference type="NCBI Taxonomy" id="63787"/>
    <lineage>
        <taxon>Eukaryota</taxon>
        <taxon>Viridiplantae</taxon>
        <taxon>Streptophyta</taxon>
        <taxon>Embryophyta</taxon>
        <taxon>Tracheophyta</taxon>
        <taxon>Spermatophyta</taxon>
        <taxon>Magnoliopsida</taxon>
        <taxon>eudicotyledons</taxon>
        <taxon>Gunneridae</taxon>
        <taxon>Pentapetalae</taxon>
        <taxon>Saxifragales</taxon>
        <taxon>Crassulaceae</taxon>
        <taxon>Kalanchoe</taxon>
    </lineage>
</organism>
<dbReference type="OMA" id="ANRNWET"/>
<accession>A0A7N0T0C1</accession>
<dbReference type="PANTHER" id="PTHR45432">
    <property type="entry name" value="CHAPERONE PROTEIN DNAJ 11, CHLOROPLASTIC-LIKE"/>
    <property type="match status" value="1"/>
</dbReference>
<feature type="region of interest" description="Disordered" evidence="1">
    <location>
        <begin position="1"/>
        <end position="31"/>
    </location>
</feature>
<keyword evidence="4" id="KW-1185">Reference proteome</keyword>
<dbReference type="PROSITE" id="PS50076">
    <property type="entry name" value="DNAJ_2"/>
    <property type="match status" value="1"/>
</dbReference>
<evidence type="ECO:0000313" key="4">
    <source>
        <dbReference type="Proteomes" id="UP000594263"/>
    </source>
</evidence>
<sequence length="139" mass="15549">MASFSSPNSLPFSTSPNFNPSSPHRSPPALVCPEPAASSLYHMLGLPPTATRHEIKAAYRRLARVSHPDVNQNQNQYQFVSSDEEFARINAGYDATLSDPGKRADYDKESSMRRKAAPLSCRSRYGIRASRSWETDQCW</sequence>
<feature type="domain" description="J" evidence="2">
    <location>
        <begin position="39"/>
        <end position="110"/>
    </location>
</feature>